<feature type="site" description="Important for beta-aspartyl-AMP intermediate formation" evidence="11">
    <location>
        <position position="376"/>
    </location>
</feature>
<comment type="caution">
    <text evidence="13">The sequence shown here is derived from an EMBL/GenBank/DDBJ whole genome shotgun (WGS) entry which is preliminary data.</text>
</comment>
<dbReference type="PANTHER" id="PTHR43284">
    <property type="entry name" value="ASPARAGINE SYNTHETASE (GLUTAMINE-HYDROLYZING)"/>
    <property type="match status" value="1"/>
</dbReference>
<evidence type="ECO:0000256" key="9">
    <source>
        <dbReference type="PIRSR" id="PIRSR001589-1"/>
    </source>
</evidence>
<dbReference type="EMBL" id="WMBA01000001">
    <property type="protein sequence ID" value="MTD52382.1"/>
    <property type="molecule type" value="Genomic_DNA"/>
</dbReference>
<dbReference type="GO" id="GO:0005829">
    <property type="term" value="C:cytosol"/>
    <property type="evidence" value="ECO:0007669"/>
    <property type="project" value="TreeGrafter"/>
</dbReference>
<comment type="catalytic activity">
    <reaction evidence="8">
        <text>L-aspartate + L-glutamine + ATP + H2O = L-asparagine + L-glutamate + AMP + diphosphate + H(+)</text>
        <dbReference type="Rhea" id="RHEA:12228"/>
        <dbReference type="ChEBI" id="CHEBI:15377"/>
        <dbReference type="ChEBI" id="CHEBI:15378"/>
        <dbReference type="ChEBI" id="CHEBI:29985"/>
        <dbReference type="ChEBI" id="CHEBI:29991"/>
        <dbReference type="ChEBI" id="CHEBI:30616"/>
        <dbReference type="ChEBI" id="CHEBI:33019"/>
        <dbReference type="ChEBI" id="CHEBI:58048"/>
        <dbReference type="ChEBI" id="CHEBI:58359"/>
        <dbReference type="ChEBI" id="CHEBI:456215"/>
        <dbReference type="EC" id="6.3.5.4"/>
    </reaction>
</comment>
<dbReference type="InterPro" id="IPR006426">
    <property type="entry name" value="Asn_synth_AEB"/>
</dbReference>
<evidence type="ECO:0000256" key="4">
    <source>
        <dbReference type="ARBA" id="ARBA00022741"/>
    </source>
</evidence>
<dbReference type="OrthoDB" id="9763290at2"/>
<dbReference type="InterPro" id="IPR033738">
    <property type="entry name" value="AsnB_N"/>
</dbReference>
<keyword evidence="13" id="KW-0436">Ligase</keyword>
<evidence type="ECO:0000256" key="2">
    <source>
        <dbReference type="ARBA" id="ARBA00005752"/>
    </source>
</evidence>
<dbReference type="Pfam" id="PF13537">
    <property type="entry name" value="GATase_7"/>
    <property type="match status" value="1"/>
</dbReference>
<evidence type="ECO:0000259" key="12">
    <source>
        <dbReference type="PROSITE" id="PS51278"/>
    </source>
</evidence>
<dbReference type="Pfam" id="PF00733">
    <property type="entry name" value="Asn_synthase"/>
    <property type="match status" value="1"/>
</dbReference>
<comment type="similarity">
    <text evidence="2">Belongs to the asparagine synthetase family.</text>
</comment>
<dbReference type="InterPro" id="IPR014729">
    <property type="entry name" value="Rossmann-like_a/b/a_fold"/>
</dbReference>
<feature type="binding site" evidence="10">
    <location>
        <position position="288"/>
    </location>
    <ligand>
        <name>ATP</name>
        <dbReference type="ChEBI" id="CHEBI:30616"/>
    </ligand>
</feature>
<keyword evidence="5 10" id="KW-0067">ATP-binding</keyword>
<dbReference type="InterPro" id="IPR051786">
    <property type="entry name" value="ASN_synthetase/amidase"/>
</dbReference>
<keyword evidence="14" id="KW-1185">Reference proteome</keyword>
<dbReference type="GO" id="GO:0006529">
    <property type="term" value="P:asparagine biosynthetic process"/>
    <property type="evidence" value="ECO:0007669"/>
    <property type="project" value="UniProtKB-KW"/>
</dbReference>
<dbReference type="AlphaFoldDB" id="A0A6N7YK44"/>
<name>A0A6N7YK44_9PSEU</name>
<dbReference type="EC" id="6.3.5.4" evidence="3"/>
<keyword evidence="4 10" id="KW-0547">Nucleotide-binding</keyword>
<evidence type="ECO:0000256" key="6">
    <source>
        <dbReference type="ARBA" id="ARBA00022888"/>
    </source>
</evidence>
<protein>
    <recommendedName>
        <fullName evidence="3">asparagine synthase (glutamine-hydrolyzing)</fullName>
        <ecNumber evidence="3">6.3.5.4</ecNumber>
    </recommendedName>
</protein>
<feature type="domain" description="Glutamine amidotransferase type-2" evidence="12">
    <location>
        <begin position="2"/>
        <end position="211"/>
    </location>
</feature>
<dbReference type="PROSITE" id="PS51278">
    <property type="entry name" value="GATASE_TYPE_2"/>
    <property type="match status" value="1"/>
</dbReference>
<dbReference type="GO" id="GO:0004066">
    <property type="term" value="F:asparagine synthase (glutamine-hydrolyzing) activity"/>
    <property type="evidence" value="ECO:0007669"/>
    <property type="project" value="UniProtKB-EC"/>
</dbReference>
<dbReference type="NCBIfam" id="TIGR01536">
    <property type="entry name" value="asn_synth_AEB"/>
    <property type="match status" value="1"/>
</dbReference>
<dbReference type="InterPro" id="IPR017932">
    <property type="entry name" value="GATase_2_dom"/>
</dbReference>
<evidence type="ECO:0000256" key="5">
    <source>
        <dbReference type="ARBA" id="ARBA00022840"/>
    </source>
</evidence>
<evidence type="ECO:0000313" key="13">
    <source>
        <dbReference type="EMBL" id="MTD52382.1"/>
    </source>
</evidence>
<accession>A0A6N7YK44</accession>
<dbReference type="InterPro" id="IPR001962">
    <property type="entry name" value="Asn_synthase"/>
</dbReference>
<sequence length="609" mass="68666">MCGIAGWLSFDRDLTQHREVIDAMTGTMACRGPDDSGSWIRPDVALGHRRLAIIDLPGGRQPMAETGLAAMVYSGEVYNFTELRAELSQRGHRFATDSDTEVVLHGYLEWGDAVVDHLNGMYAFAIWDEREDKLVMIRDRMGIKPFYYYPTSDGVLFGSEPKAILANPLARKVVDADGLRELMAQTKAPGWALWKGMYEVEPATLVTVDRSGIRRRTYWQLDAARHLDDQETTVGKVRELMTDIVHRQLIADVPRCVLLSGGLDSSAITGLAAARLAERGERLRTFSVDFFSQEENFRADEVRDTPDSPFIRDVAGLVGSEHRDIVLNPAELSDPEVRLKVLAARDMPAGLGDFDTSLYLLFKAVRQHSTVALSGESADEVFGGYRWFHDDAVVDSPTFPWLGRMSLTSDWAPSLRADVRATLDLPGYIGDQYRTAIAQVDHLDGESEQDRKMRTICHLHLTRFVRILLDRKDRASMAVGLEVRVPFCDHRLVEYVYNTPWALKTFDGREKSLLRRATEHVLPPSVRDRVKSVYPSTQDPGYAAALQQQTKEILAEPDAPVFSLMDRGWAERLSELDPATMSATQRIGLDRILDLHYWFDRYSPELQFG</sequence>
<gene>
    <name evidence="13" type="primary">asnB</name>
    <name evidence="13" type="ORF">GKO32_00040</name>
</gene>
<evidence type="ECO:0000256" key="7">
    <source>
        <dbReference type="ARBA" id="ARBA00022962"/>
    </source>
</evidence>
<dbReference type="CDD" id="cd01991">
    <property type="entry name" value="Asn_synthase_B_C"/>
    <property type="match status" value="1"/>
</dbReference>
<dbReference type="Proteomes" id="UP000440096">
    <property type="component" value="Unassembled WGS sequence"/>
</dbReference>
<comment type="pathway">
    <text evidence="1">Amino-acid biosynthesis; L-asparagine biosynthesis; L-asparagine from L-aspartate (L-Gln route): step 1/1.</text>
</comment>
<evidence type="ECO:0000256" key="10">
    <source>
        <dbReference type="PIRSR" id="PIRSR001589-2"/>
    </source>
</evidence>
<evidence type="ECO:0000313" key="14">
    <source>
        <dbReference type="Proteomes" id="UP000440096"/>
    </source>
</evidence>
<organism evidence="13 14">
    <name type="scientific">Amycolatopsis pithecellobii</name>
    <dbReference type="NCBI Taxonomy" id="664692"/>
    <lineage>
        <taxon>Bacteria</taxon>
        <taxon>Bacillati</taxon>
        <taxon>Actinomycetota</taxon>
        <taxon>Actinomycetes</taxon>
        <taxon>Pseudonocardiales</taxon>
        <taxon>Pseudonocardiaceae</taxon>
        <taxon>Amycolatopsis</taxon>
    </lineage>
</organism>
<feature type="binding site" evidence="10">
    <location>
        <position position="258"/>
    </location>
    <ligand>
        <name>ATP</name>
        <dbReference type="ChEBI" id="CHEBI:30616"/>
    </ligand>
</feature>
<dbReference type="Gene3D" id="3.40.50.620">
    <property type="entry name" value="HUPs"/>
    <property type="match status" value="1"/>
</dbReference>
<evidence type="ECO:0000256" key="1">
    <source>
        <dbReference type="ARBA" id="ARBA00005187"/>
    </source>
</evidence>
<keyword evidence="7 9" id="KW-0315">Glutamine amidotransferase</keyword>
<dbReference type="SUPFAM" id="SSF56235">
    <property type="entry name" value="N-terminal nucleophile aminohydrolases (Ntn hydrolases)"/>
    <property type="match status" value="1"/>
</dbReference>
<feature type="binding site" evidence="10">
    <location>
        <begin position="374"/>
        <end position="375"/>
    </location>
    <ligand>
        <name>ATP</name>
        <dbReference type="ChEBI" id="CHEBI:30616"/>
    </ligand>
</feature>
<proteinExistence type="inferred from homology"/>
<dbReference type="SUPFAM" id="SSF52402">
    <property type="entry name" value="Adenine nucleotide alpha hydrolases-like"/>
    <property type="match status" value="1"/>
</dbReference>
<keyword evidence="9" id="KW-0028">Amino-acid biosynthesis</keyword>
<dbReference type="CDD" id="cd00712">
    <property type="entry name" value="AsnB"/>
    <property type="match status" value="1"/>
</dbReference>
<feature type="binding site" evidence="10">
    <location>
        <position position="99"/>
    </location>
    <ligand>
        <name>L-glutamine</name>
        <dbReference type="ChEBI" id="CHEBI:58359"/>
    </ligand>
</feature>
<dbReference type="Gene3D" id="3.60.20.10">
    <property type="entry name" value="Glutamine Phosphoribosylpyrophosphate, subunit 1, domain 1"/>
    <property type="match status" value="1"/>
</dbReference>
<dbReference type="InterPro" id="IPR029055">
    <property type="entry name" value="Ntn_hydrolases_N"/>
</dbReference>
<evidence type="ECO:0000256" key="3">
    <source>
        <dbReference type="ARBA" id="ARBA00012737"/>
    </source>
</evidence>
<evidence type="ECO:0000256" key="8">
    <source>
        <dbReference type="ARBA" id="ARBA00048741"/>
    </source>
</evidence>
<keyword evidence="6 9" id="KW-0061">Asparagine biosynthesis</keyword>
<dbReference type="GO" id="GO:0005524">
    <property type="term" value="F:ATP binding"/>
    <property type="evidence" value="ECO:0007669"/>
    <property type="project" value="UniProtKB-KW"/>
</dbReference>
<feature type="active site" description="For GATase activity" evidence="9">
    <location>
        <position position="2"/>
    </location>
</feature>
<dbReference type="PANTHER" id="PTHR43284:SF1">
    <property type="entry name" value="ASPARAGINE SYNTHETASE"/>
    <property type="match status" value="1"/>
</dbReference>
<reference evidence="13 14" key="1">
    <citation type="submission" date="2019-11" db="EMBL/GenBank/DDBJ databases">
        <title>Draft genome of Amycolatopsis RM579.</title>
        <authorList>
            <person name="Duangmal K."/>
            <person name="Mingma R."/>
        </authorList>
    </citation>
    <scope>NUCLEOTIDE SEQUENCE [LARGE SCALE GENOMIC DNA]</scope>
    <source>
        <strain evidence="13 14">RM579</strain>
    </source>
</reference>
<dbReference type="PIRSF" id="PIRSF001589">
    <property type="entry name" value="Asn_synthetase_glu-h"/>
    <property type="match status" value="1"/>
</dbReference>
<evidence type="ECO:0000256" key="11">
    <source>
        <dbReference type="PIRSR" id="PIRSR001589-3"/>
    </source>
</evidence>
<dbReference type="RefSeq" id="WP_154754655.1">
    <property type="nucleotide sequence ID" value="NZ_WMBA01000001.1"/>
</dbReference>